<dbReference type="eggNOG" id="arCOG03419">
    <property type="taxonomic scope" value="Archaea"/>
</dbReference>
<organism evidence="2 3">
    <name type="scientific">Methanothermococcus okinawensis (strain DSM 14208 / JCM 11175 / IH1)</name>
    <dbReference type="NCBI Taxonomy" id="647113"/>
    <lineage>
        <taxon>Archaea</taxon>
        <taxon>Methanobacteriati</taxon>
        <taxon>Methanobacteriota</taxon>
        <taxon>Methanomada group</taxon>
        <taxon>Methanococci</taxon>
        <taxon>Methanococcales</taxon>
        <taxon>Methanococcaceae</taxon>
        <taxon>Methanothermococcus</taxon>
    </lineage>
</organism>
<reference evidence="2" key="1">
    <citation type="submission" date="2011-05" db="EMBL/GenBank/DDBJ databases">
        <title>Complete sequence of chromosome of Methanothermococcus okinawensis IH1.</title>
        <authorList>
            <consortium name="US DOE Joint Genome Institute"/>
            <person name="Lucas S."/>
            <person name="Han J."/>
            <person name="Lapidus A."/>
            <person name="Cheng J.-F."/>
            <person name="Goodwin L."/>
            <person name="Pitluck S."/>
            <person name="Peters L."/>
            <person name="Mikhailova N."/>
            <person name="Held B."/>
            <person name="Han C."/>
            <person name="Tapia R."/>
            <person name="Land M."/>
            <person name="Hauser L."/>
            <person name="Kyrpides N."/>
            <person name="Ivanova N."/>
            <person name="Pagani I."/>
            <person name="Sieprawska-Lupa M."/>
            <person name="Takai K."/>
            <person name="Miyazaki J."/>
            <person name="Whitman W."/>
            <person name="Woyke T."/>
        </authorList>
    </citation>
    <scope>NUCLEOTIDE SEQUENCE [LARGE SCALE GENOMIC DNA]</scope>
    <source>
        <strain evidence="2">IH1</strain>
    </source>
</reference>
<evidence type="ECO:0000259" key="1">
    <source>
        <dbReference type="Pfam" id="PF05124"/>
    </source>
</evidence>
<sequence length="315" mass="34614">MSLKWGIMNNGETMLKKIFLFLTFIFLTSAVYAESAPILPASYYGTINVEGGGTLNNVKLVAKINGEERGSIIIKNNKFGGKSYSEEKLIVKGSSDDEGKTVEFYIGNYKADETTTWKSGDVKELSLTFPKEVLGNNERHNISNNISTNSSISTNSTVEGSSGTISQTIAVSYNDVASDIKSEKIKKIVHNYKLILGSEIDKDLSAKHLKDTSELVNKPLEIKEDCILIGGPVANPLTNKYLSKFNVKVTNNYPGAHMGVIQKQTINGHNVILLAGSDRYGTKAAVEYFKTLDDIPSEPTFVEWKDDEAIKINKP</sequence>
<protein>
    <submittedName>
        <fullName evidence="2">S-layer family protein</fullName>
    </submittedName>
</protein>
<dbReference type="Proteomes" id="UP000009296">
    <property type="component" value="Chromosome"/>
</dbReference>
<dbReference type="HOGENOM" id="CLU_881712_0_0_2"/>
<name>F8AKV6_METOI</name>
<dbReference type="Pfam" id="PF05124">
    <property type="entry name" value="S_layer_C"/>
    <property type="match status" value="1"/>
</dbReference>
<evidence type="ECO:0000313" key="2">
    <source>
        <dbReference type="EMBL" id="AEH07578.1"/>
    </source>
</evidence>
<dbReference type="OrthoDB" id="62381at2157"/>
<gene>
    <name evidence="2" type="ordered locus">Metok_1615</name>
</gene>
<dbReference type="STRING" id="647113.Metok_1615"/>
<dbReference type="EMBL" id="CP002792">
    <property type="protein sequence ID" value="AEH07578.1"/>
    <property type="molecule type" value="Genomic_DNA"/>
</dbReference>
<dbReference type="NCBIfam" id="TIGR01564">
    <property type="entry name" value="S_layer_MJ"/>
    <property type="match status" value="1"/>
</dbReference>
<dbReference type="AlphaFoldDB" id="F8AKV6"/>
<dbReference type="InterPro" id="IPR022651">
    <property type="entry name" value="S_layer_C"/>
</dbReference>
<dbReference type="InterPro" id="IPR006454">
    <property type="entry name" value="S_layer_MJ"/>
</dbReference>
<accession>F8AKV6</accession>
<proteinExistence type="predicted"/>
<keyword evidence="3" id="KW-1185">Reference proteome</keyword>
<evidence type="ECO:0000313" key="3">
    <source>
        <dbReference type="Proteomes" id="UP000009296"/>
    </source>
</evidence>
<dbReference type="KEGG" id="mok:Metok_1615"/>
<feature type="domain" description="S-layer protein outer" evidence="1">
    <location>
        <begin position="223"/>
        <end position="288"/>
    </location>
</feature>
<dbReference type="eggNOG" id="arCOG03606">
    <property type="taxonomic scope" value="Archaea"/>
</dbReference>